<protein>
    <recommendedName>
        <fullName evidence="7">Class I SAM-dependent methyltransferase</fullName>
    </recommendedName>
</protein>
<feature type="transmembrane region" description="Helical" evidence="4">
    <location>
        <begin position="84"/>
        <end position="107"/>
    </location>
</feature>
<keyword evidence="6" id="KW-1185">Reference proteome</keyword>
<dbReference type="EMBL" id="JAGETV010000002">
    <property type="protein sequence ID" value="MBO1926246.1"/>
    <property type="molecule type" value="Genomic_DNA"/>
</dbReference>
<accession>A0ABS3Q1P3</accession>
<evidence type="ECO:0000256" key="1">
    <source>
        <dbReference type="ARBA" id="ARBA00022603"/>
    </source>
</evidence>
<dbReference type="InterPro" id="IPR029063">
    <property type="entry name" value="SAM-dependent_MTases_sf"/>
</dbReference>
<evidence type="ECO:0000256" key="2">
    <source>
        <dbReference type="ARBA" id="ARBA00022679"/>
    </source>
</evidence>
<dbReference type="PANTHER" id="PTHR13610">
    <property type="entry name" value="METHYLTRANSFERASE DOMAIN-CONTAINING PROTEIN"/>
    <property type="match status" value="1"/>
</dbReference>
<keyword evidence="4" id="KW-0472">Membrane</keyword>
<keyword evidence="3" id="KW-0949">S-adenosyl-L-methionine</keyword>
<evidence type="ECO:0000313" key="5">
    <source>
        <dbReference type="EMBL" id="MBO1926246.1"/>
    </source>
</evidence>
<dbReference type="CDD" id="cd02440">
    <property type="entry name" value="AdoMet_MTases"/>
    <property type="match status" value="1"/>
</dbReference>
<evidence type="ECO:0000313" key="6">
    <source>
        <dbReference type="Proteomes" id="UP000664835"/>
    </source>
</evidence>
<comment type="caution">
    <text evidence="5">The sequence shown here is derived from an EMBL/GenBank/DDBJ whole genome shotgun (WGS) entry which is preliminary data.</text>
</comment>
<keyword evidence="2" id="KW-0808">Transferase</keyword>
<keyword evidence="4" id="KW-1133">Transmembrane helix</keyword>
<keyword evidence="1" id="KW-0489">Methyltransferase</keyword>
<dbReference type="Gene3D" id="3.40.50.150">
    <property type="entry name" value="Vaccinia Virus protein VP39"/>
    <property type="match status" value="1"/>
</dbReference>
<feature type="transmembrane region" description="Helical" evidence="4">
    <location>
        <begin position="20"/>
        <end position="39"/>
    </location>
</feature>
<keyword evidence="4" id="KW-0812">Transmembrane</keyword>
<organism evidence="5 6">
    <name type="scientific">Thiomicrorhabdus marina</name>
    <dbReference type="NCBI Taxonomy" id="2818442"/>
    <lineage>
        <taxon>Bacteria</taxon>
        <taxon>Pseudomonadati</taxon>
        <taxon>Pseudomonadota</taxon>
        <taxon>Gammaproteobacteria</taxon>
        <taxon>Thiotrichales</taxon>
        <taxon>Piscirickettsiaceae</taxon>
        <taxon>Thiomicrorhabdus</taxon>
    </lineage>
</organism>
<feature type="transmembrane region" description="Helical" evidence="4">
    <location>
        <begin position="51"/>
        <end position="72"/>
    </location>
</feature>
<evidence type="ECO:0000256" key="3">
    <source>
        <dbReference type="ARBA" id="ARBA00022691"/>
    </source>
</evidence>
<proteinExistence type="predicted"/>
<dbReference type="PANTHER" id="PTHR13610:SF9">
    <property type="entry name" value="FI06469P"/>
    <property type="match status" value="1"/>
</dbReference>
<gene>
    <name evidence="5" type="ORF">J3998_01545</name>
</gene>
<reference evidence="5 6" key="1">
    <citation type="submission" date="2021-03" db="EMBL/GenBank/DDBJ databases">
        <title>Thiomicrorhabdus sp.nov.,novel sulfur-oxidizing bacteria isolated from coastal sediment.</title>
        <authorList>
            <person name="Liu X."/>
        </authorList>
    </citation>
    <scope>NUCLEOTIDE SEQUENCE [LARGE SCALE GENOMIC DNA]</scope>
    <source>
        <strain evidence="5 6">6S2-11</strain>
    </source>
</reference>
<sequence length="270" mass="30344">MVVRSLKLFSVEKFPAIAKALLAQFLGLLLLAITVVLLAQFVEPPFADSLLLALQVIYAALFTTLFVMPRWWYLIQIVLPPSLYFALSSGVNPLLALGLFILLILVFKNAVFERVPLYLSNQTTRRALVQIAEEYHLQRFIDLGCGNGSNVRFMAEQAKIQESVGVETAPIPLLLAKLRVFGGHGTVLAQNLWKTDLASYDFVYAFLSPQPMPELWSKAVREMPANSVLVSNSFAVPDIEPSEVWQLSDRRKTKLYIYKMSETQRSKTSC</sequence>
<dbReference type="Proteomes" id="UP000664835">
    <property type="component" value="Unassembled WGS sequence"/>
</dbReference>
<name>A0ABS3Q1P3_9GAMM</name>
<evidence type="ECO:0000256" key="4">
    <source>
        <dbReference type="SAM" id="Phobius"/>
    </source>
</evidence>
<dbReference type="InterPro" id="IPR026170">
    <property type="entry name" value="FAM173A/B"/>
</dbReference>
<evidence type="ECO:0008006" key="7">
    <source>
        <dbReference type="Google" id="ProtNLM"/>
    </source>
</evidence>
<dbReference type="SUPFAM" id="SSF53335">
    <property type="entry name" value="S-adenosyl-L-methionine-dependent methyltransferases"/>
    <property type="match status" value="1"/>
</dbReference>